<dbReference type="GO" id="GO:0044571">
    <property type="term" value="P:[2Fe-2S] cluster assembly"/>
    <property type="evidence" value="ECO:0007669"/>
    <property type="project" value="InterPro"/>
</dbReference>
<evidence type="ECO:0000259" key="3">
    <source>
        <dbReference type="Pfam" id="PF07743"/>
    </source>
</evidence>
<dbReference type="SUPFAM" id="SSF47144">
    <property type="entry name" value="HSC20 (HSCB), C-terminal oligomerisation domain"/>
    <property type="match status" value="1"/>
</dbReference>
<dbReference type="Pfam" id="PF07743">
    <property type="entry name" value="HSCB_C"/>
    <property type="match status" value="1"/>
</dbReference>
<evidence type="ECO:0000313" key="5">
    <source>
        <dbReference type="Proteomes" id="UP000287651"/>
    </source>
</evidence>
<name>A0A426ZPR9_ENSVE</name>
<dbReference type="Gene3D" id="1.10.287.110">
    <property type="entry name" value="DnaJ domain"/>
    <property type="match status" value="1"/>
</dbReference>
<dbReference type="InterPro" id="IPR036386">
    <property type="entry name" value="HscB_C_sf"/>
</dbReference>
<keyword evidence="2" id="KW-0143">Chaperone</keyword>
<dbReference type="GO" id="GO:0051259">
    <property type="term" value="P:protein complex oligomerization"/>
    <property type="evidence" value="ECO:0007669"/>
    <property type="project" value="InterPro"/>
</dbReference>
<dbReference type="Proteomes" id="UP000287651">
    <property type="component" value="Unassembled WGS sequence"/>
</dbReference>
<comment type="similarity">
    <text evidence="1">Belongs to the HscB family.</text>
</comment>
<evidence type="ECO:0000313" key="4">
    <source>
        <dbReference type="EMBL" id="RRT66013.1"/>
    </source>
</evidence>
<dbReference type="InterPro" id="IPR036869">
    <property type="entry name" value="J_dom_sf"/>
</dbReference>
<sequence>MKYMAIKSERTYEIKDGNLEGKYKDWQKKLHPDLVHSKSEVGGHKEKMFAAEQSARVIDAYRTLSKPLLRAIYLVSLLLTFMRRPFLLKLEDVHVDEEKTITDPDLLAEVEEKFEKWSRFFEQVFKMQDFDNAITATERMRYYDRALEEITKKL</sequence>
<evidence type="ECO:0000256" key="1">
    <source>
        <dbReference type="ARBA" id="ARBA00010476"/>
    </source>
</evidence>
<reference evidence="4 5" key="1">
    <citation type="journal article" date="2014" name="Agronomy (Basel)">
        <title>A Draft Genome Sequence for Ensete ventricosum, the Drought-Tolerant Tree Against Hunger.</title>
        <authorList>
            <person name="Harrison J."/>
            <person name="Moore K.A."/>
            <person name="Paszkiewicz K."/>
            <person name="Jones T."/>
            <person name="Grant M."/>
            <person name="Ambacheew D."/>
            <person name="Muzemil S."/>
            <person name="Studholme D.J."/>
        </authorList>
    </citation>
    <scope>NUCLEOTIDE SEQUENCE [LARGE SCALE GENOMIC DNA]</scope>
</reference>
<proteinExistence type="inferred from homology"/>
<dbReference type="GO" id="GO:0051087">
    <property type="term" value="F:protein-folding chaperone binding"/>
    <property type="evidence" value="ECO:0007669"/>
    <property type="project" value="InterPro"/>
</dbReference>
<dbReference type="EMBL" id="AMZH03005595">
    <property type="protein sequence ID" value="RRT66013.1"/>
    <property type="molecule type" value="Genomic_DNA"/>
</dbReference>
<dbReference type="PANTHER" id="PTHR14021">
    <property type="entry name" value="IRON-SULFUR CLUSTER CO-CHAPERONE PROTEIN HSCB"/>
    <property type="match status" value="1"/>
</dbReference>
<gene>
    <name evidence="4" type="ORF">B296_00021886</name>
</gene>
<dbReference type="PANTHER" id="PTHR14021:SF15">
    <property type="entry name" value="IRON-SULFUR CLUSTER CO-CHAPERONE PROTEIN HSCB"/>
    <property type="match status" value="1"/>
</dbReference>
<protein>
    <recommendedName>
        <fullName evidence="3">Co-chaperone HscB C-terminal oligomerisation domain-containing protein</fullName>
    </recommendedName>
</protein>
<dbReference type="InterPro" id="IPR009073">
    <property type="entry name" value="HscB_oligo_C"/>
</dbReference>
<dbReference type="GO" id="GO:0001671">
    <property type="term" value="F:ATPase activator activity"/>
    <property type="evidence" value="ECO:0007669"/>
    <property type="project" value="InterPro"/>
</dbReference>
<comment type="caution">
    <text evidence="4">The sequence shown here is derived from an EMBL/GenBank/DDBJ whole genome shotgun (WGS) entry which is preliminary data.</text>
</comment>
<dbReference type="Gene3D" id="1.20.1280.20">
    <property type="entry name" value="HscB, C-terminal domain"/>
    <property type="match status" value="1"/>
</dbReference>
<dbReference type="SUPFAM" id="SSF46565">
    <property type="entry name" value="Chaperone J-domain"/>
    <property type="match status" value="1"/>
</dbReference>
<accession>A0A426ZPR9</accession>
<evidence type="ECO:0000256" key="2">
    <source>
        <dbReference type="ARBA" id="ARBA00023186"/>
    </source>
</evidence>
<dbReference type="AlphaFoldDB" id="A0A426ZPR9"/>
<organism evidence="4 5">
    <name type="scientific">Ensete ventricosum</name>
    <name type="common">Abyssinian banana</name>
    <name type="synonym">Musa ensete</name>
    <dbReference type="NCBI Taxonomy" id="4639"/>
    <lineage>
        <taxon>Eukaryota</taxon>
        <taxon>Viridiplantae</taxon>
        <taxon>Streptophyta</taxon>
        <taxon>Embryophyta</taxon>
        <taxon>Tracheophyta</taxon>
        <taxon>Spermatophyta</taxon>
        <taxon>Magnoliopsida</taxon>
        <taxon>Liliopsida</taxon>
        <taxon>Zingiberales</taxon>
        <taxon>Musaceae</taxon>
        <taxon>Ensete</taxon>
    </lineage>
</organism>
<dbReference type="InterPro" id="IPR004640">
    <property type="entry name" value="HscB"/>
</dbReference>
<feature type="domain" description="Co-chaperone HscB C-terminal oligomerisation" evidence="3">
    <location>
        <begin position="105"/>
        <end position="150"/>
    </location>
</feature>